<dbReference type="OrthoDB" id="2104739at2759"/>
<dbReference type="Pfam" id="PF13391">
    <property type="entry name" value="HNH_2"/>
    <property type="match status" value="1"/>
</dbReference>
<feature type="domain" description="HNH nuclease" evidence="1">
    <location>
        <begin position="158"/>
        <end position="249"/>
    </location>
</feature>
<dbReference type="AlphaFoldDB" id="A0A0C2SPN0"/>
<proteinExistence type="predicted"/>
<organism evidence="2 3">
    <name type="scientific">Amanita muscaria (strain Koide BX008)</name>
    <dbReference type="NCBI Taxonomy" id="946122"/>
    <lineage>
        <taxon>Eukaryota</taxon>
        <taxon>Fungi</taxon>
        <taxon>Dikarya</taxon>
        <taxon>Basidiomycota</taxon>
        <taxon>Agaricomycotina</taxon>
        <taxon>Agaricomycetes</taxon>
        <taxon>Agaricomycetidae</taxon>
        <taxon>Agaricales</taxon>
        <taxon>Pluteineae</taxon>
        <taxon>Amanitaceae</taxon>
        <taxon>Amanita</taxon>
    </lineage>
</organism>
<sequence length="354" mass="39300">MPSTPLPSLVPSNVQHMAGGVNAYNMLLRLEKTILADIDDSAAKKSRREEAERSLMYCRIVGHFFHHVPTDTGLSHLVREVSSTAGDKQQLLDLGKLYYNHALRVFRTAKARTPAQSSHRSRRSFGNVEDLVATKLEEASHSHQTAKIKALVRDGFKCVVSGAYDVTSALKCAELMQKVQGNLAGTVCVHIFPESTNVGVSEGSSKTVLSRFSGRENLSDELNGDRIHRLENVMTLELNIHFFFDNFDLWLEPKYPAGVENEYENAYDVKAIPILLHQYPPDVKFTTTDPINFPLPSRDYLAVHAACANVAHLSGAAEYLDSMFKDMERMLVLSEDGSSAAVLEHAIWGKLISV</sequence>
<dbReference type="EMBL" id="KN818244">
    <property type="protein sequence ID" value="KIL65195.1"/>
    <property type="molecule type" value="Genomic_DNA"/>
</dbReference>
<dbReference type="Proteomes" id="UP000054549">
    <property type="component" value="Unassembled WGS sequence"/>
</dbReference>
<keyword evidence="3" id="KW-1185">Reference proteome</keyword>
<evidence type="ECO:0000313" key="2">
    <source>
        <dbReference type="EMBL" id="KIL65195.1"/>
    </source>
</evidence>
<reference evidence="2 3" key="1">
    <citation type="submission" date="2014-04" db="EMBL/GenBank/DDBJ databases">
        <title>Evolutionary Origins and Diversification of the Mycorrhizal Mutualists.</title>
        <authorList>
            <consortium name="DOE Joint Genome Institute"/>
            <consortium name="Mycorrhizal Genomics Consortium"/>
            <person name="Kohler A."/>
            <person name="Kuo A."/>
            <person name="Nagy L.G."/>
            <person name="Floudas D."/>
            <person name="Copeland A."/>
            <person name="Barry K.W."/>
            <person name="Cichocki N."/>
            <person name="Veneault-Fourrey C."/>
            <person name="LaButti K."/>
            <person name="Lindquist E.A."/>
            <person name="Lipzen A."/>
            <person name="Lundell T."/>
            <person name="Morin E."/>
            <person name="Murat C."/>
            <person name="Riley R."/>
            <person name="Ohm R."/>
            <person name="Sun H."/>
            <person name="Tunlid A."/>
            <person name="Henrissat B."/>
            <person name="Grigoriev I.V."/>
            <person name="Hibbett D.S."/>
            <person name="Martin F."/>
        </authorList>
    </citation>
    <scope>NUCLEOTIDE SEQUENCE [LARGE SCALE GENOMIC DNA]</scope>
    <source>
        <strain evidence="2 3">Koide BX008</strain>
    </source>
</reference>
<dbReference type="InterPro" id="IPR003615">
    <property type="entry name" value="HNH_nuc"/>
</dbReference>
<evidence type="ECO:0000259" key="1">
    <source>
        <dbReference type="Pfam" id="PF13391"/>
    </source>
</evidence>
<dbReference type="InParanoid" id="A0A0C2SPN0"/>
<dbReference type="STRING" id="946122.A0A0C2SPN0"/>
<evidence type="ECO:0000313" key="3">
    <source>
        <dbReference type="Proteomes" id="UP000054549"/>
    </source>
</evidence>
<gene>
    <name evidence="2" type="ORF">M378DRAFT_24205</name>
</gene>
<protein>
    <recommendedName>
        <fullName evidence="1">HNH nuclease domain-containing protein</fullName>
    </recommendedName>
</protein>
<name>A0A0C2SPN0_AMAMK</name>
<dbReference type="HOGENOM" id="CLU_049186_1_0_1"/>
<accession>A0A0C2SPN0</accession>